<keyword evidence="4" id="KW-1133">Transmembrane helix</keyword>
<evidence type="ECO:0000256" key="4">
    <source>
        <dbReference type="SAM" id="Phobius"/>
    </source>
</evidence>
<feature type="transmembrane region" description="Helical" evidence="4">
    <location>
        <begin position="205"/>
        <end position="227"/>
    </location>
</feature>
<dbReference type="PROSITE" id="PS01124">
    <property type="entry name" value="HTH_ARAC_FAMILY_2"/>
    <property type="match status" value="1"/>
</dbReference>
<keyword evidence="4" id="KW-0472">Membrane</keyword>
<dbReference type="AlphaFoldDB" id="A0A315Z8R7"/>
<dbReference type="InterPro" id="IPR018062">
    <property type="entry name" value="HTH_AraC-typ_CS"/>
</dbReference>
<comment type="caution">
    <text evidence="6">The sequence shown here is derived from an EMBL/GenBank/DDBJ whole genome shotgun (WGS) entry which is preliminary data.</text>
</comment>
<keyword evidence="4" id="KW-0812">Transmembrane</keyword>
<proteinExistence type="predicted"/>
<dbReference type="InterPro" id="IPR009057">
    <property type="entry name" value="Homeodomain-like_sf"/>
</dbReference>
<dbReference type="PROSITE" id="PS00041">
    <property type="entry name" value="HTH_ARAC_FAMILY_1"/>
    <property type="match status" value="1"/>
</dbReference>
<dbReference type="SMART" id="SM00342">
    <property type="entry name" value="HTH_ARAC"/>
    <property type="match status" value="1"/>
</dbReference>
<dbReference type="InterPro" id="IPR020449">
    <property type="entry name" value="Tscrpt_reg_AraC-type_HTH"/>
</dbReference>
<dbReference type="GO" id="GO:0003700">
    <property type="term" value="F:DNA-binding transcription factor activity"/>
    <property type="evidence" value="ECO:0007669"/>
    <property type="project" value="InterPro"/>
</dbReference>
<organism evidence="6 7">
    <name type="scientific">Sediminitomix flava</name>
    <dbReference type="NCBI Taxonomy" id="379075"/>
    <lineage>
        <taxon>Bacteria</taxon>
        <taxon>Pseudomonadati</taxon>
        <taxon>Bacteroidota</taxon>
        <taxon>Cytophagia</taxon>
        <taxon>Cytophagales</taxon>
        <taxon>Flammeovirgaceae</taxon>
        <taxon>Sediminitomix</taxon>
    </lineage>
</organism>
<reference evidence="6 7" key="1">
    <citation type="submission" date="2018-03" db="EMBL/GenBank/DDBJ databases">
        <title>Genomic Encyclopedia of Archaeal and Bacterial Type Strains, Phase II (KMG-II): from individual species to whole genera.</title>
        <authorList>
            <person name="Goeker M."/>
        </authorList>
    </citation>
    <scope>NUCLEOTIDE SEQUENCE [LARGE SCALE GENOMIC DNA]</scope>
    <source>
        <strain evidence="6 7">DSM 28229</strain>
    </source>
</reference>
<keyword evidence="2" id="KW-0238">DNA-binding</keyword>
<accession>A0A315Z8R7</accession>
<feature type="domain" description="HTH araC/xylS-type" evidence="5">
    <location>
        <begin position="269"/>
        <end position="373"/>
    </location>
</feature>
<dbReference type="EMBL" id="QGDO01000004">
    <property type="protein sequence ID" value="PWJ40955.1"/>
    <property type="molecule type" value="Genomic_DNA"/>
</dbReference>
<feature type="transmembrane region" description="Helical" evidence="4">
    <location>
        <begin position="179"/>
        <end position="199"/>
    </location>
</feature>
<name>A0A315Z8R7_SEDFL</name>
<feature type="transmembrane region" description="Helical" evidence="4">
    <location>
        <begin position="54"/>
        <end position="76"/>
    </location>
</feature>
<dbReference type="PRINTS" id="PR00032">
    <property type="entry name" value="HTHARAC"/>
</dbReference>
<gene>
    <name evidence="6" type="ORF">BC781_104221</name>
</gene>
<dbReference type="Gene3D" id="1.10.10.60">
    <property type="entry name" value="Homeodomain-like"/>
    <property type="match status" value="1"/>
</dbReference>
<dbReference type="SUPFAM" id="SSF46689">
    <property type="entry name" value="Homeodomain-like"/>
    <property type="match status" value="1"/>
</dbReference>
<keyword evidence="1" id="KW-0805">Transcription regulation</keyword>
<feature type="transmembrane region" description="Helical" evidence="4">
    <location>
        <begin position="127"/>
        <end position="149"/>
    </location>
</feature>
<feature type="transmembrane region" description="Helical" evidence="4">
    <location>
        <begin position="21"/>
        <end position="42"/>
    </location>
</feature>
<evidence type="ECO:0000313" key="6">
    <source>
        <dbReference type="EMBL" id="PWJ40955.1"/>
    </source>
</evidence>
<dbReference type="Proteomes" id="UP000245535">
    <property type="component" value="Unassembled WGS sequence"/>
</dbReference>
<dbReference type="PANTHER" id="PTHR43280:SF29">
    <property type="entry name" value="ARAC-FAMILY TRANSCRIPTIONAL REGULATOR"/>
    <property type="match status" value="1"/>
</dbReference>
<evidence type="ECO:0000256" key="2">
    <source>
        <dbReference type="ARBA" id="ARBA00023125"/>
    </source>
</evidence>
<evidence type="ECO:0000256" key="1">
    <source>
        <dbReference type="ARBA" id="ARBA00023015"/>
    </source>
</evidence>
<keyword evidence="3" id="KW-0804">Transcription</keyword>
<dbReference type="InterPro" id="IPR018060">
    <property type="entry name" value="HTH_AraC"/>
</dbReference>
<dbReference type="Pfam" id="PF12833">
    <property type="entry name" value="HTH_18"/>
    <property type="match status" value="1"/>
</dbReference>
<dbReference type="PANTHER" id="PTHR43280">
    <property type="entry name" value="ARAC-FAMILY TRANSCRIPTIONAL REGULATOR"/>
    <property type="match status" value="1"/>
</dbReference>
<evidence type="ECO:0000313" key="7">
    <source>
        <dbReference type="Proteomes" id="UP000245535"/>
    </source>
</evidence>
<keyword evidence="7" id="KW-1185">Reference proteome</keyword>
<dbReference type="GO" id="GO:0043565">
    <property type="term" value="F:sequence-specific DNA binding"/>
    <property type="evidence" value="ECO:0007669"/>
    <property type="project" value="InterPro"/>
</dbReference>
<protein>
    <submittedName>
        <fullName evidence="6">AraC family transcriptional regulator</fullName>
    </submittedName>
</protein>
<sequence length="382" mass="44547">MGAFQALMMTVFLLLSKSNRTPNSVLAVMSFSWAVCCLSFALQSNKVWWDYPHLFRVTSVFLYSFFPPIYLYTKYVTTSAKSFSNKDLLHFLPSLGFLLSGIPFYILSAEEKRQAIFDHHPEWMGSLLDVGSQVTSLVIVIQGLLYSFLSIKHLRRFNMKLKDVVSENDTMTFHWLRNLIIAVVIIWLLGSVGTFWDWILAEDSLVFFQLTYLSIVVLIYFISYNALRQPEIFKEIQLSEGEELVDVIIEDEKEEVIQEENEEMLANSKKLSVYIENKKPYLKTKLTLQELVDDLGFTRNQLSALIFYTYKAHFYDVMNEYRLEEAIALLKGDEYQDLKLEIIAYKAGFNTKATFNRLFKQKMGITPSEFRKKQRELHVELS</sequence>
<feature type="transmembrane region" description="Helical" evidence="4">
    <location>
        <begin position="88"/>
        <end position="107"/>
    </location>
</feature>
<evidence type="ECO:0000256" key="3">
    <source>
        <dbReference type="ARBA" id="ARBA00023163"/>
    </source>
</evidence>
<evidence type="ECO:0000259" key="5">
    <source>
        <dbReference type="PROSITE" id="PS01124"/>
    </source>
</evidence>